<dbReference type="SUPFAM" id="SSF69279">
    <property type="entry name" value="Phage tail proteins"/>
    <property type="match status" value="1"/>
</dbReference>
<dbReference type="Gene3D" id="2.30.110.40">
    <property type="entry name" value="Phage tail tube protein"/>
    <property type="match status" value="1"/>
</dbReference>
<organism evidence="1 2">
    <name type="scientific">Fusibacter paucivorans</name>
    <dbReference type="NCBI Taxonomy" id="76009"/>
    <lineage>
        <taxon>Bacteria</taxon>
        <taxon>Bacillati</taxon>
        <taxon>Bacillota</taxon>
        <taxon>Clostridia</taxon>
        <taxon>Eubacteriales</taxon>
        <taxon>Eubacteriales Family XII. Incertae Sedis</taxon>
        <taxon>Fusibacter</taxon>
    </lineage>
</organism>
<name>A0ABS5PRR6_9FIRM</name>
<dbReference type="InterPro" id="IPR038628">
    <property type="entry name" value="XkdM-like_sf"/>
</dbReference>
<dbReference type="RefSeq" id="WP_213237708.1">
    <property type="nucleotide sequence ID" value="NZ_JAHBCL010000026.1"/>
</dbReference>
<comment type="caution">
    <text evidence="1">The sequence shown here is derived from an EMBL/GenBank/DDBJ whole genome shotgun (WGS) entry which is preliminary data.</text>
</comment>
<dbReference type="Pfam" id="PF09393">
    <property type="entry name" value="DUF2001"/>
    <property type="match status" value="1"/>
</dbReference>
<evidence type="ECO:0000313" key="2">
    <source>
        <dbReference type="Proteomes" id="UP000746471"/>
    </source>
</evidence>
<evidence type="ECO:0000313" key="1">
    <source>
        <dbReference type="EMBL" id="MBS7527849.1"/>
    </source>
</evidence>
<dbReference type="EMBL" id="JAHBCL010000026">
    <property type="protein sequence ID" value="MBS7527849.1"/>
    <property type="molecule type" value="Genomic_DNA"/>
</dbReference>
<sequence>MENTTMISPDAVSASLAQCYVIIDGSRYNFMQAINLEASVDKNKVQLPILGRVMKGNKGTTMSGTGSASFYYNTPIFRDLLKKYKETGKDLYFDIQVVNDDPSSAAGRQSCTLVGVNLDGGILAKFDADGDYLSEDISFTFEDFEFPESFGMLSGMI</sequence>
<keyword evidence="2" id="KW-1185">Reference proteome</keyword>
<reference evidence="1 2" key="1">
    <citation type="submission" date="2021-05" db="EMBL/GenBank/DDBJ databases">
        <title>Fusibacter ferrireducens sp. nov., an anaerobic, sulfur- and Fe-reducing bacterium isolated from the mangrove sediment.</title>
        <authorList>
            <person name="Qiu D."/>
        </authorList>
    </citation>
    <scope>NUCLEOTIDE SEQUENCE [LARGE SCALE GENOMIC DNA]</scope>
    <source>
        <strain evidence="1 2">DSM 12116</strain>
    </source>
</reference>
<proteinExistence type="predicted"/>
<protein>
    <submittedName>
        <fullName evidence="1">Phage tail tube protein</fullName>
    </submittedName>
</protein>
<gene>
    <name evidence="1" type="ORF">KHM83_14285</name>
</gene>
<dbReference type="InterPro" id="IPR018989">
    <property type="entry name" value="DUF2001"/>
</dbReference>
<dbReference type="Proteomes" id="UP000746471">
    <property type="component" value="Unassembled WGS sequence"/>
</dbReference>
<accession>A0ABS5PRR6</accession>